<dbReference type="RefSeq" id="WP_129719723.1">
    <property type="nucleotide sequence ID" value="NZ_LR214951.1"/>
</dbReference>
<dbReference type="GO" id="GO:0009294">
    <property type="term" value="P:DNA-mediated transformation"/>
    <property type="evidence" value="ECO:0007669"/>
    <property type="project" value="InterPro"/>
</dbReference>
<dbReference type="KEGG" id="mnu:NCTC10166_00291"/>
<gene>
    <name evidence="3" type="primary">smf_2</name>
    <name evidence="3" type="ORF">NCTC10166_00291</name>
</gene>
<dbReference type="OrthoDB" id="9785707at2"/>
<feature type="domain" description="Smf/DprA SLOG" evidence="2">
    <location>
        <begin position="50"/>
        <end position="247"/>
    </location>
</feature>
<name>A0A449A596_9BACT</name>
<keyword evidence="4" id="KW-1185">Reference proteome</keyword>
<evidence type="ECO:0000259" key="2">
    <source>
        <dbReference type="Pfam" id="PF02481"/>
    </source>
</evidence>
<dbReference type="Pfam" id="PF02481">
    <property type="entry name" value="DNA_processg_A"/>
    <property type="match status" value="1"/>
</dbReference>
<dbReference type="EMBL" id="LR214951">
    <property type="protein sequence ID" value="VEU59323.1"/>
    <property type="molecule type" value="Genomic_DNA"/>
</dbReference>
<accession>A0A449A596</accession>
<dbReference type="AlphaFoldDB" id="A0A449A596"/>
<protein>
    <submittedName>
        <fullName evidence="3">DNA processing protein smf</fullName>
    </submittedName>
</protein>
<evidence type="ECO:0000256" key="1">
    <source>
        <dbReference type="ARBA" id="ARBA00006525"/>
    </source>
</evidence>
<organism evidence="3 4">
    <name type="scientific">Mesomycoplasma neurolyticum</name>
    <dbReference type="NCBI Taxonomy" id="2120"/>
    <lineage>
        <taxon>Bacteria</taxon>
        <taxon>Bacillati</taxon>
        <taxon>Mycoplasmatota</taxon>
        <taxon>Mycoplasmoidales</taxon>
        <taxon>Metamycoplasmataceae</taxon>
        <taxon>Mesomycoplasma</taxon>
    </lineage>
</organism>
<proteinExistence type="inferred from homology"/>
<dbReference type="PANTHER" id="PTHR43022">
    <property type="entry name" value="PROTEIN SMF"/>
    <property type="match status" value="1"/>
</dbReference>
<comment type="similarity">
    <text evidence="1">Belongs to the DprA/Smf family.</text>
</comment>
<reference evidence="3 4" key="1">
    <citation type="submission" date="2019-01" db="EMBL/GenBank/DDBJ databases">
        <authorList>
            <consortium name="Pathogen Informatics"/>
        </authorList>
    </citation>
    <scope>NUCLEOTIDE SEQUENCE [LARGE SCALE GENOMIC DNA]</scope>
    <source>
        <strain evidence="3 4">NCTC10166</strain>
    </source>
</reference>
<sequence length="252" mass="29072">MEMNLILIYFAIKYNGDFLSIFNALKKQEKIDKNKIIEIENDIQNKKIQAITILDKKYPKEFKYLDKPPFVIFYKGNIKLLKNKSKIALTGDKNTLKVKKYLEQSLPEVNKNSVLVTASYKNLDQNIINYFEKNNGKIIYISANGVNEPFFANKVTIHKNNLIISEYLDKTEITKIHIKNRNRIMASISNLLVIYSSKTNSAIMNLVNYFLELGKEIFCFPSEGDNEEEDGNTTLIKQGVNLITSIKVLKNK</sequence>
<dbReference type="Proteomes" id="UP000289440">
    <property type="component" value="Chromosome"/>
</dbReference>
<evidence type="ECO:0000313" key="4">
    <source>
        <dbReference type="Proteomes" id="UP000289440"/>
    </source>
</evidence>
<dbReference type="PANTHER" id="PTHR43022:SF1">
    <property type="entry name" value="PROTEIN SMF"/>
    <property type="match status" value="1"/>
</dbReference>
<dbReference type="InterPro" id="IPR003488">
    <property type="entry name" value="DprA"/>
</dbReference>
<evidence type="ECO:0000313" key="3">
    <source>
        <dbReference type="EMBL" id="VEU59323.1"/>
    </source>
</evidence>
<dbReference type="Gene3D" id="3.40.50.450">
    <property type="match status" value="1"/>
</dbReference>
<dbReference type="InterPro" id="IPR057666">
    <property type="entry name" value="DrpA_SLOG"/>
</dbReference>